<sequence>MRPSNASPVIRKRHQGDDNKKAPLLPLCVPSDPSFAGRRFAVCHEDGSLFLPEPRPAVRLSVSSTSHPPYERHPYPTFYLSGSTSNATFDLVNESPERSSGRLYPKLEGDAEAFTISVSGRDNHFIEDIKPNQVANITVRWNGGQTREGEGTGQDDREQGPRTNVAFLRISRDVWVLLIGRIQPPPMRPTGFSEIGLPRGESLPAFLDNLVAVGNTEAREPLAALRASIERIVVVGTSSPATEYSPVPRRPSKVMVPDAVLAALVPRDSPPVFLAPDTLLHPVMTVHRVAVDYDGDGQEALLLDATGSHTHEWGGRVTRYIFEVDGSVQEETECPEDEKNCVRELFPSLSIGEHTSRLTIGDQEGRLLSGEDHVVQVTTIDEVPGCALSLYPADTGKDTVSEWLHSNAGALISDPLHQKEEALRPQWVTASITAAGDGRDPDAPQPYESCRIVPDRADSYLDSQFKEHMIIRAMGTIEILDDGSLDSMKLDVKGGDDVAVWINGKETQLANDTRTIHLSRPDKKDYDKRVSFEVRWLVGEAGSSPDGVRLEVKGKNRWYMTHGQLDWPPFINKVTPDVMSPNGGQEMIIHGVGFLNPKSLKTAKLLLSGRMVKRDEVPDGGRAEAGVLEWSGTQITYRTHQIDETGLSHLQVETSSGISNAYPVKVSAAGQMDDIKYKSPKTLLRGLFSFVDRHAAQQEESRILDRLFDEERSGGEQNTRAEWQKKRDAVVGGFGLRGAWGPDAKTFYVGTADGNLMSVRFTANDEIDPQSLKFHDTIKKQYPDHSLIGIAFDPLRDPSDPHLYVSHAPIYYWWRKGITCFEGENGYAAFMAKISRLTGPDFSVLETVVEGLPNGNSDHNVNGIYFDNDGSLYACSGSATNAGWPNCMLGGLPESPLTGALLKIDVRNPKLTNKIEYVYYKTRELVEKPNQVEGDRYDLADSAVGIFIWASGLRNIYDATYTTKGETYIIMNGPNNFLGMCVNGEPQSNGCTAADFDTWDEIENLSEQRIVRNPLYLPKPYKVPRSDKLKNCQPVIRPHFKTPDRIFRSFEGAHHGHPNPARARNTNDTKQWYHHVLTPDMEYTPGWEIPSPTTGISEYRGTCFGGKLRDDMLVSRWRKGIYFLDLPDDENANESIEILTSDTGEQNLNIVYGPGCSIVIVSFVKDEVTIITPEEESLDKFEAEELAAGTAVIYDILPWRAPTQFDIPFTVGGRRFKKEKKPAAVRIGGVEAEISSFDDTRIEGIIRAGHTRDKPAKKLVDVEVIFSDHTRALLKEAFMFLNAPPQSDHDL</sequence>
<dbReference type="InterPro" id="IPR011042">
    <property type="entry name" value="6-blade_b-propeller_TolB-like"/>
</dbReference>
<dbReference type="InterPro" id="IPR011047">
    <property type="entry name" value="Quinoprotein_ADH-like_sf"/>
</dbReference>
<feature type="region of interest" description="Disordered" evidence="1">
    <location>
        <begin position="1"/>
        <end position="23"/>
    </location>
</feature>
<proteinExistence type="predicted"/>
<dbReference type="OrthoDB" id="45365at2759"/>
<gene>
    <name evidence="2" type="ORF">Vbra_1738</name>
</gene>
<evidence type="ECO:0000313" key="3">
    <source>
        <dbReference type="Proteomes" id="UP000041254"/>
    </source>
</evidence>
<dbReference type="Gene3D" id="2.120.10.30">
    <property type="entry name" value="TolB, C-terminal domain"/>
    <property type="match status" value="1"/>
</dbReference>
<organism evidence="2 3">
    <name type="scientific">Vitrella brassicaformis (strain CCMP3155)</name>
    <dbReference type="NCBI Taxonomy" id="1169540"/>
    <lineage>
        <taxon>Eukaryota</taxon>
        <taxon>Sar</taxon>
        <taxon>Alveolata</taxon>
        <taxon>Colpodellida</taxon>
        <taxon>Vitrellaceae</taxon>
        <taxon>Vitrella</taxon>
    </lineage>
</organism>
<name>A0A0G4FRE9_VITBC</name>
<dbReference type="VEuPathDB" id="CryptoDB:Vbra_1738"/>
<accession>A0A0G4FRE9</accession>
<dbReference type="SUPFAM" id="SSF50998">
    <property type="entry name" value="Quinoprotein alcohol dehydrogenase-like"/>
    <property type="match status" value="1"/>
</dbReference>
<dbReference type="InParanoid" id="A0A0G4FRE9"/>
<reference evidence="2 3" key="1">
    <citation type="submission" date="2014-11" db="EMBL/GenBank/DDBJ databases">
        <authorList>
            <person name="Zhu J."/>
            <person name="Qi W."/>
            <person name="Song R."/>
        </authorList>
    </citation>
    <scope>NUCLEOTIDE SEQUENCE [LARGE SCALE GENOMIC DNA]</scope>
</reference>
<evidence type="ECO:0000313" key="2">
    <source>
        <dbReference type="EMBL" id="CEM16809.1"/>
    </source>
</evidence>
<dbReference type="PhylomeDB" id="A0A0G4FRE9"/>
<dbReference type="Proteomes" id="UP000041254">
    <property type="component" value="Unassembled WGS sequence"/>
</dbReference>
<keyword evidence="3" id="KW-1185">Reference proteome</keyword>
<dbReference type="EMBL" id="CDMY01000484">
    <property type="protein sequence ID" value="CEM16809.1"/>
    <property type="molecule type" value="Genomic_DNA"/>
</dbReference>
<protein>
    <recommendedName>
        <fullName evidence="4">IPT/TIG domain-containing protein</fullName>
    </recommendedName>
</protein>
<evidence type="ECO:0008006" key="4">
    <source>
        <dbReference type="Google" id="ProtNLM"/>
    </source>
</evidence>
<evidence type="ECO:0000256" key="1">
    <source>
        <dbReference type="SAM" id="MobiDB-lite"/>
    </source>
</evidence>